<dbReference type="SUPFAM" id="SSF56935">
    <property type="entry name" value="Porins"/>
    <property type="match status" value="1"/>
</dbReference>
<dbReference type="AlphaFoldDB" id="A0A7S7SLG0"/>
<organism evidence="1 2">
    <name type="scientific">Paludibaculum fermentans</name>
    <dbReference type="NCBI Taxonomy" id="1473598"/>
    <lineage>
        <taxon>Bacteria</taxon>
        <taxon>Pseudomonadati</taxon>
        <taxon>Acidobacteriota</taxon>
        <taxon>Terriglobia</taxon>
        <taxon>Bryobacterales</taxon>
        <taxon>Bryobacteraceae</taxon>
        <taxon>Paludibaculum</taxon>
    </lineage>
</organism>
<evidence type="ECO:0000313" key="2">
    <source>
        <dbReference type="Proteomes" id="UP000593892"/>
    </source>
</evidence>
<dbReference type="KEGG" id="pfer:IRI77_05090"/>
<sequence>MIRTTGVVLFAALLGGTGNLSGAELKLFGSIQGQVRNGAGVGQMGASVFLMNRYERIVQRVLTAPDGHFRFDALTPDNYSVRVSLSSFVPAMRSNIPVRAGFESFLNIQLATLFSSIELVYSNPTQTGLLSDDWKWTLRSSTATRPVLRFSPNDPWLNGGATPAPSSSPLAATSGLVRVSAGDQGLSSSLGSEADLGTAFALATSLFGSNVVKFSGNFGYAPGTNTPTTGFRTSYSRHNDSASAPNVELTVRQAAMRQRAGQGFFSGQGATPTLRTMSVKVSEKTTITDAISLEYGAVLESVVFIEHLNLFSPFARMTYDLGRIGQIEAGFSSGAPALDLIAHNRDDGGQEQLLGLAMFPRVSLNNGRARVQRNETFELGYRRAAGSRTYAASVYQDFIRDAAVTFDSVNNDFGDGDRLPDLASRSSIFNMGNYKTIGYSGSVTQNFHSNWNATVMAGATGMMSPGVSSLETNLGSELRHSMRPVRKAWASARVMGQMPASGTRLTASYVWTPDGTLGPTHAYLTQTNTPQLGLNFQVHQPIPAVSGIPGRLEMNAELRNLLAQGYVPIASADGSMLLLIQFPRSFRGGVSFIF</sequence>
<evidence type="ECO:0000313" key="1">
    <source>
        <dbReference type="EMBL" id="QOY89334.1"/>
    </source>
</evidence>
<keyword evidence="1" id="KW-0378">Hydrolase</keyword>
<reference evidence="1 2" key="1">
    <citation type="submission" date="2020-10" db="EMBL/GenBank/DDBJ databases">
        <title>Complete genome sequence of Paludibaculum fermentans P105T, a facultatively anaerobic acidobacterium capable of dissimilatory Fe(III) reduction.</title>
        <authorList>
            <person name="Dedysh S.N."/>
            <person name="Beletsky A.V."/>
            <person name="Kulichevskaya I.S."/>
            <person name="Mardanov A.V."/>
            <person name="Ravin N.V."/>
        </authorList>
    </citation>
    <scope>NUCLEOTIDE SEQUENCE [LARGE SCALE GENOMIC DNA]</scope>
    <source>
        <strain evidence="1 2">P105</strain>
    </source>
</reference>
<proteinExistence type="predicted"/>
<dbReference type="GO" id="GO:0004180">
    <property type="term" value="F:carboxypeptidase activity"/>
    <property type="evidence" value="ECO:0007669"/>
    <property type="project" value="UniProtKB-KW"/>
</dbReference>
<keyword evidence="2" id="KW-1185">Reference proteome</keyword>
<gene>
    <name evidence="1" type="ORF">IRI77_05090</name>
</gene>
<dbReference type="RefSeq" id="WP_194450996.1">
    <property type="nucleotide sequence ID" value="NZ_CP063849.1"/>
</dbReference>
<protein>
    <submittedName>
        <fullName evidence="1">Carboxypeptidase regulatory-like domain-containing protein</fullName>
    </submittedName>
</protein>
<dbReference type="SUPFAM" id="SSF49452">
    <property type="entry name" value="Starch-binding domain-like"/>
    <property type="match status" value="1"/>
</dbReference>
<dbReference type="Pfam" id="PF13620">
    <property type="entry name" value="CarboxypepD_reg"/>
    <property type="match status" value="1"/>
</dbReference>
<name>A0A7S7SLG0_PALFE</name>
<keyword evidence="1" id="KW-0121">Carboxypeptidase</keyword>
<dbReference type="EMBL" id="CP063849">
    <property type="protein sequence ID" value="QOY89334.1"/>
    <property type="molecule type" value="Genomic_DNA"/>
</dbReference>
<dbReference type="Proteomes" id="UP000593892">
    <property type="component" value="Chromosome"/>
</dbReference>
<accession>A0A7S7SLG0</accession>
<dbReference type="GO" id="GO:0030246">
    <property type="term" value="F:carbohydrate binding"/>
    <property type="evidence" value="ECO:0007669"/>
    <property type="project" value="InterPro"/>
</dbReference>
<keyword evidence="1" id="KW-0645">Protease</keyword>
<dbReference type="InterPro" id="IPR013784">
    <property type="entry name" value="Carb-bd-like_fold"/>
</dbReference>
<dbReference type="Gene3D" id="2.60.40.1120">
    <property type="entry name" value="Carboxypeptidase-like, regulatory domain"/>
    <property type="match status" value="1"/>
</dbReference>